<protein>
    <submittedName>
        <fullName evidence="1">Uncharacterized protein</fullName>
    </submittedName>
</protein>
<gene>
    <name evidence="1" type="ORF">D064_05219</name>
</gene>
<comment type="caution">
    <text evidence="1">The sequence shown here is derived from an EMBL/GenBank/DDBJ whole genome shotgun (WGS) entry which is preliminary data.</text>
</comment>
<evidence type="ECO:0000313" key="2">
    <source>
        <dbReference type="Proteomes" id="UP000013365"/>
    </source>
</evidence>
<sequence>MVDYAIKVRNFQEVDKLEIVRQEREMQVSIAASFIGNEKEFISLKE</sequence>
<dbReference type="AlphaFoldDB" id="R0LI75"/>
<name>R0LI75_STRMT</name>
<dbReference type="Proteomes" id="UP000013365">
    <property type="component" value="Unassembled WGS sequence"/>
</dbReference>
<organism evidence="1 2">
    <name type="scientific">Streptococcus mitis 11/5</name>
    <dbReference type="NCBI Taxonomy" id="1239792"/>
    <lineage>
        <taxon>Bacteria</taxon>
        <taxon>Bacillati</taxon>
        <taxon>Bacillota</taxon>
        <taxon>Bacilli</taxon>
        <taxon>Lactobacillales</taxon>
        <taxon>Streptococcaceae</taxon>
        <taxon>Streptococcus</taxon>
        <taxon>Streptococcus mitis group</taxon>
    </lineage>
</organism>
<dbReference type="EMBL" id="AQTT01000010">
    <property type="protein sequence ID" value="EOB21922.1"/>
    <property type="molecule type" value="Genomic_DNA"/>
</dbReference>
<dbReference type="PATRIC" id="fig|1239792.3.peg.1018"/>
<accession>R0LI75</accession>
<reference evidence="1 2" key="1">
    <citation type="submission" date="2013-04" db="EMBL/GenBank/DDBJ databases">
        <authorList>
            <person name="Ikryannikova L.N."/>
            <person name="Ilina E.N."/>
            <person name="Kostryukova E.S."/>
            <person name="Semashko T.A."/>
            <person name="Karpova I.Y.U."/>
            <person name="Larin A.K."/>
            <person name="Ischenko D.S."/>
            <person name="Alekseev D.G."/>
            <person name="Klimova E.A."/>
            <person name="Filimonova A.V."/>
            <person name="Savinova T.A."/>
            <person name="Filimonova O.Y.U."/>
            <person name="Dubovickaya V.A."/>
            <person name="Sidorenko S.V."/>
            <person name="Govorun V.M."/>
        </authorList>
    </citation>
    <scope>NUCLEOTIDE SEQUENCE [LARGE SCALE GENOMIC DNA]</scope>
    <source>
        <strain evidence="1 2">11/5</strain>
    </source>
</reference>
<proteinExistence type="predicted"/>
<evidence type="ECO:0000313" key="1">
    <source>
        <dbReference type="EMBL" id="EOB21922.1"/>
    </source>
</evidence>